<dbReference type="KEGG" id="sog:RA178_18535"/>
<dbReference type="InterPro" id="IPR036770">
    <property type="entry name" value="Ankyrin_rpt-contain_sf"/>
</dbReference>
<gene>
    <name evidence="4" type="ORF">RA178_18535</name>
</gene>
<dbReference type="InterPro" id="IPR002110">
    <property type="entry name" value="Ankyrin_rpt"/>
</dbReference>
<feature type="repeat" description="ANK" evidence="3">
    <location>
        <begin position="450"/>
        <end position="482"/>
    </location>
</feature>
<name>A0AA50KCJ9_9GAMM</name>
<organism evidence="4">
    <name type="scientific">Shewanella oncorhynchi</name>
    <dbReference type="NCBI Taxonomy" id="2726434"/>
    <lineage>
        <taxon>Bacteria</taxon>
        <taxon>Pseudomonadati</taxon>
        <taxon>Pseudomonadota</taxon>
        <taxon>Gammaproteobacteria</taxon>
        <taxon>Alteromonadales</taxon>
        <taxon>Shewanellaceae</taxon>
        <taxon>Shewanella</taxon>
    </lineage>
</organism>
<dbReference type="SMART" id="SM00248">
    <property type="entry name" value="ANK"/>
    <property type="match status" value="3"/>
</dbReference>
<evidence type="ECO:0000313" key="4">
    <source>
        <dbReference type="EMBL" id="WMB72393.1"/>
    </source>
</evidence>
<dbReference type="AlphaFoldDB" id="A0AA50KCJ9"/>
<proteinExistence type="predicted"/>
<dbReference type="Pfam" id="PF00023">
    <property type="entry name" value="Ank"/>
    <property type="match status" value="1"/>
</dbReference>
<dbReference type="RefSeq" id="WP_306683272.1">
    <property type="nucleotide sequence ID" value="NZ_CP132914.1"/>
</dbReference>
<dbReference type="GO" id="GO:0045944">
    <property type="term" value="P:positive regulation of transcription by RNA polymerase II"/>
    <property type="evidence" value="ECO:0007669"/>
    <property type="project" value="TreeGrafter"/>
</dbReference>
<keyword evidence="2 3" id="KW-0040">ANK repeat</keyword>
<evidence type="ECO:0008006" key="5">
    <source>
        <dbReference type="Google" id="ProtNLM"/>
    </source>
</evidence>
<dbReference type="SUPFAM" id="SSF48403">
    <property type="entry name" value="Ankyrin repeat"/>
    <property type="match status" value="1"/>
</dbReference>
<dbReference type="InterPro" id="IPR050663">
    <property type="entry name" value="Ankyrin-SOCS_Box"/>
</dbReference>
<reference evidence="4" key="1">
    <citation type="submission" date="2023-08" db="EMBL/GenBank/DDBJ databases">
        <title>Complete genome sequence of Shewanella oncorhynchi Z-P2, a siderophore putrebactin-producing bacterium.</title>
        <authorList>
            <person name="Zhang Y."/>
        </authorList>
    </citation>
    <scope>NUCLEOTIDE SEQUENCE</scope>
    <source>
        <strain evidence="4">Z-P2</strain>
    </source>
</reference>
<protein>
    <recommendedName>
        <fullName evidence="5">Ankyrin repeats (3 copies)</fullName>
    </recommendedName>
</protein>
<dbReference type="Gene3D" id="1.25.40.20">
    <property type="entry name" value="Ankyrin repeat-containing domain"/>
    <property type="match status" value="2"/>
</dbReference>
<feature type="repeat" description="ANK" evidence="3">
    <location>
        <begin position="670"/>
        <end position="696"/>
    </location>
</feature>
<dbReference type="GeneID" id="301341224"/>
<evidence type="ECO:0000256" key="1">
    <source>
        <dbReference type="ARBA" id="ARBA00022737"/>
    </source>
</evidence>
<dbReference type="PANTHER" id="PTHR24193">
    <property type="entry name" value="ANKYRIN REPEAT PROTEIN"/>
    <property type="match status" value="1"/>
</dbReference>
<dbReference type="PANTHER" id="PTHR24193:SF121">
    <property type="entry name" value="ADA2A-CONTAINING COMPLEX COMPONENT 3, ISOFORM D"/>
    <property type="match status" value="1"/>
</dbReference>
<accession>A0AA50KCJ9</accession>
<dbReference type="PROSITE" id="PS50297">
    <property type="entry name" value="ANK_REP_REGION"/>
    <property type="match status" value="1"/>
</dbReference>
<keyword evidence="1" id="KW-0677">Repeat</keyword>
<dbReference type="EMBL" id="CP132914">
    <property type="protein sequence ID" value="WMB72393.1"/>
    <property type="molecule type" value="Genomic_DNA"/>
</dbReference>
<evidence type="ECO:0000256" key="2">
    <source>
        <dbReference type="ARBA" id="ARBA00023043"/>
    </source>
</evidence>
<dbReference type="PROSITE" id="PS50088">
    <property type="entry name" value="ANK_REPEAT"/>
    <property type="match status" value="2"/>
</dbReference>
<evidence type="ECO:0000256" key="3">
    <source>
        <dbReference type="PROSITE-ProRule" id="PRU00023"/>
    </source>
</evidence>
<dbReference type="GO" id="GO:0000976">
    <property type="term" value="F:transcription cis-regulatory region binding"/>
    <property type="evidence" value="ECO:0007669"/>
    <property type="project" value="TreeGrafter"/>
</dbReference>
<sequence>MKLVENSRSTPYPTAQALLRELANAFDTKSYLSPQYARKLDDSCKKVEIHIGEFEDLKELTVTSPIRLIFGDEIWARVSIFLESLFKRYFQWIDQHPLGGLSVDQANCIFEKTNFFNTLILFSFWEKDNYHQPICLPDNVDLVLYDQDAANRLLSLMTTKEARDRASLWLKGKEFPSLKYIKTLEQYSSVADLTQDDWQAIKWGIICSRFNAHFTPKSNREMMSFGEISNIFKMEHSKNEHNFLCVKRHIEQICEVFKNTMKFIKTDNDKLQMSHLLGCLKEKLSKFDNCLALDYTFHQFNAHHLTLDGQLEAANNEYKLAFEKLLYRGHSKYQIQIVIKEALLVAAYQKRPDKIFINKLKSTAILLGLDNLPAKTEVEGKNKIELFAGNEIEDLRYKFTQQFTNELAYPGVTYPDYPFLVGMIFEVEDTLINQLTKKQITIGMEGGLQRKTTPLIYACMKNKVEDVVQLLDEGASVNVLSEVNDSPLLMSLAQMDFTDPTSSMDDRIFELISKKSHSEQIINAVTIRKINFPLFAAVATGNPNIVKKILSMNDKINIDLRGGLDWITPLYYVLGLINQVKNRHAGVEYFNRHITEENIHRLQPMYAGFENRKEIVRQESLSSRENKIFKIVYEIMMERYPKNPSKLRQIARILIKNGANVNKAHSINGMNYTPLMLAAENDEVNLFKLMIEHGGDWRKVYVLPLGIDSKKKAINCLDIAEYFKAKNVIEYIKDTLQHPNNLFI</sequence>
<dbReference type="Proteomes" id="UP001236800">
    <property type="component" value="Chromosome"/>
</dbReference>